<evidence type="ECO:0000256" key="2">
    <source>
        <dbReference type="ARBA" id="ARBA00007998"/>
    </source>
</evidence>
<keyword evidence="3" id="KW-0813">Transport</keyword>
<dbReference type="GO" id="GO:0016020">
    <property type="term" value="C:membrane"/>
    <property type="evidence" value="ECO:0007669"/>
    <property type="project" value="UniProtKB-SubCell"/>
</dbReference>
<evidence type="ECO:0000256" key="6">
    <source>
        <dbReference type="ARBA" id="ARBA00022989"/>
    </source>
</evidence>
<dbReference type="Pfam" id="PF03845">
    <property type="entry name" value="Spore_permease"/>
    <property type="match status" value="1"/>
</dbReference>
<comment type="similarity">
    <text evidence="2">Belongs to the amino acid-polyamine-organocation (APC) superfamily. Spore germination protein (SGP) (TC 2.A.3.9) family.</text>
</comment>
<evidence type="ECO:0000256" key="5">
    <source>
        <dbReference type="ARBA" id="ARBA00022692"/>
    </source>
</evidence>
<dbReference type="GO" id="GO:0009847">
    <property type="term" value="P:spore germination"/>
    <property type="evidence" value="ECO:0007669"/>
    <property type="project" value="InterPro"/>
</dbReference>
<feature type="transmembrane region" description="Helical" evidence="8">
    <location>
        <begin position="42"/>
        <end position="61"/>
    </location>
</feature>
<comment type="caution">
    <text evidence="9">The sequence shown here is derived from an EMBL/GenBank/DDBJ whole genome shotgun (WGS) entry which is preliminary data.</text>
</comment>
<evidence type="ECO:0000256" key="1">
    <source>
        <dbReference type="ARBA" id="ARBA00004141"/>
    </source>
</evidence>
<dbReference type="RefSeq" id="WP_163947716.1">
    <property type="nucleotide sequence ID" value="NZ_JAAIKC010000004.1"/>
</dbReference>
<sequence length="369" mass="42149">MSKYSFNEISLKQFIFIIFETQVGVGVLSLPGDLAKTAGTDGWISIILGWILANLLSLVIIKIMEKNPGYTLFEILTNYFGKWVGKGLSVLWILYAMYIASIALFSAIHIITIWILPRTLNFILIILFIIPNYLILKHGIKVIGIVSELVFITVLWIPLLLLYALKDAEWLYLLPIGKEGILPILSTAKSTLLSFLGFEMAFLLYPFLKDKKSASKGIIIANSLSMSIFLMVTIVSFVKFAPEEITDYLYPTLNLMKAIQLPVIERLEILFLPFYLFMPFMTIVPYLYMSVFGASHLLGKQDHRNLLLIALFFWIAVSFFFIPSSDQITQLNKGVSMIGICFTFVFPILFGIYGWLYHSFRKERKHEKV</sequence>
<dbReference type="AlphaFoldDB" id="A0A6G4A070"/>
<reference evidence="9" key="1">
    <citation type="submission" date="2020-02" db="EMBL/GenBank/DDBJ databases">
        <authorList>
            <person name="Shen X.-R."/>
            <person name="Zhang Y.-X."/>
        </authorList>
    </citation>
    <scope>NUCLEOTIDE SEQUENCE</scope>
    <source>
        <strain evidence="9">SYP-B3998</strain>
    </source>
</reference>
<evidence type="ECO:0000256" key="3">
    <source>
        <dbReference type="ARBA" id="ARBA00022448"/>
    </source>
</evidence>
<feature type="transmembrane region" description="Helical" evidence="8">
    <location>
        <begin position="120"/>
        <end position="136"/>
    </location>
</feature>
<keyword evidence="5 8" id="KW-0812">Transmembrane</keyword>
<comment type="subcellular location">
    <subcellularLocation>
        <location evidence="1">Membrane</location>
        <topology evidence="1">Multi-pass membrane protein</topology>
    </subcellularLocation>
</comment>
<organism evidence="9">
    <name type="scientific">Paenibacillus sp. SYP-B3998</name>
    <dbReference type="NCBI Taxonomy" id="2678564"/>
    <lineage>
        <taxon>Bacteria</taxon>
        <taxon>Bacillati</taxon>
        <taxon>Bacillota</taxon>
        <taxon>Bacilli</taxon>
        <taxon>Bacillales</taxon>
        <taxon>Paenibacillaceae</taxon>
        <taxon>Paenibacillus</taxon>
    </lineage>
</organism>
<protein>
    <submittedName>
        <fullName evidence="9">Endospore germination permease</fullName>
    </submittedName>
</protein>
<feature type="transmembrane region" description="Helical" evidence="8">
    <location>
        <begin position="184"/>
        <end position="205"/>
    </location>
</feature>
<feature type="transmembrane region" description="Helical" evidence="8">
    <location>
        <begin position="217"/>
        <end position="238"/>
    </location>
</feature>
<evidence type="ECO:0000256" key="8">
    <source>
        <dbReference type="SAM" id="Phobius"/>
    </source>
</evidence>
<evidence type="ECO:0000256" key="7">
    <source>
        <dbReference type="ARBA" id="ARBA00023136"/>
    </source>
</evidence>
<dbReference type="NCBIfam" id="TIGR00912">
    <property type="entry name" value="2A0309"/>
    <property type="match status" value="1"/>
</dbReference>
<dbReference type="InterPro" id="IPR004761">
    <property type="entry name" value="Spore_GerAB"/>
</dbReference>
<keyword evidence="4" id="KW-0309">Germination</keyword>
<feature type="transmembrane region" description="Helical" evidence="8">
    <location>
        <begin position="143"/>
        <end position="164"/>
    </location>
</feature>
<dbReference type="EMBL" id="JAAIKC010000004">
    <property type="protein sequence ID" value="NEW07221.1"/>
    <property type="molecule type" value="Genomic_DNA"/>
</dbReference>
<feature type="transmembrane region" description="Helical" evidence="8">
    <location>
        <begin position="274"/>
        <end position="294"/>
    </location>
</feature>
<dbReference type="Gene3D" id="1.20.1740.10">
    <property type="entry name" value="Amino acid/polyamine transporter I"/>
    <property type="match status" value="1"/>
</dbReference>
<evidence type="ECO:0000256" key="4">
    <source>
        <dbReference type="ARBA" id="ARBA00022544"/>
    </source>
</evidence>
<proteinExistence type="inferred from homology"/>
<name>A0A6G4A070_9BACL</name>
<evidence type="ECO:0000313" key="9">
    <source>
        <dbReference type="EMBL" id="NEW07221.1"/>
    </source>
</evidence>
<keyword evidence="7 8" id="KW-0472">Membrane</keyword>
<dbReference type="PANTHER" id="PTHR34975:SF2">
    <property type="entry name" value="SPORE GERMINATION PROTEIN A2"/>
    <property type="match status" value="1"/>
</dbReference>
<accession>A0A6G4A070</accession>
<feature type="transmembrane region" description="Helical" evidence="8">
    <location>
        <begin position="90"/>
        <end position="114"/>
    </location>
</feature>
<feature type="transmembrane region" description="Helical" evidence="8">
    <location>
        <begin position="306"/>
        <end position="323"/>
    </location>
</feature>
<gene>
    <name evidence="9" type="ORF">GK047_14525</name>
</gene>
<feature type="transmembrane region" description="Helical" evidence="8">
    <location>
        <begin position="12"/>
        <end position="30"/>
    </location>
</feature>
<dbReference type="PANTHER" id="PTHR34975">
    <property type="entry name" value="SPORE GERMINATION PROTEIN A2"/>
    <property type="match status" value="1"/>
</dbReference>
<keyword evidence="6 8" id="KW-1133">Transmembrane helix</keyword>
<feature type="transmembrane region" description="Helical" evidence="8">
    <location>
        <begin position="335"/>
        <end position="356"/>
    </location>
</feature>